<dbReference type="eggNOG" id="ENOG502S6Z4">
    <property type="taxonomic scope" value="Eukaryota"/>
</dbReference>
<dbReference type="InParanoid" id="I2H6C4"/>
<dbReference type="GO" id="GO:0005634">
    <property type="term" value="C:nucleus"/>
    <property type="evidence" value="ECO:0007669"/>
    <property type="project" value="EnsemblFungi"/>
</dbReference>
<organism evidence="4 5">
    <name type="scientific">Henningerozyma blattae (strain ATCC 34711 / CBS 6284 / DSM 70876 / NBRC 10599 / NRRL Y-10934 / UCD 77-7)</name>
    <name type="common">Yeast</name>
    <name type="synonym">Tetrapisispora blattae</name>
    <dbReference type="NCBI Taxonomy" id="1071380"/>
    <lineage>
        <taxon>Eukaryota</taxon>
        <taxon>Fungi</taxon>
        <taxon>Dikarya</taxon>
        <taxon>Ascomycota</taxon>
        <taxon>Saccharomycotina</taxon>
        <taxon>Saccharomycetes</taxon>
        <taxon>Saccharomycetales</taxon>
        <taxon>Saccharomycetaceae</taxon>
        <taxon>Henningerozyma</taxon>
    </lineage>
</organism>
<proteinExistence type="predicted"/>
<feature type="region of interest" description="Disordered" evidence="2">
    <location>
        <begin position="435"/>
        <end position="476"/>
    </location>
</feature>
<protein>
    <recommendedName>
        <fullName evidence="3">Bud22 domain-containing protein</fullName>
    </recommendedName>
</protein>
<dbReference type="RefSeq" id="XP_004181445.1">
    <property type="nucleotide sequence ID" value="XM_004181397.1"/>
</dbReference>
<dbReference type="InterPro" id="IPR037393">
    <property type="entry name" value="Bud22/SRFB1"/>
</dbReference>
<dbReference type="GeneID" id="14497035"/>
<dbReference type="FunCoup" id="I2H6C4">
    <property type="interactions" value="282"/>
</dbReference>
<dbReference type="EMBL" id="HE806321">
    <property type="protein sequence ID" value="CCH61926.1"/>
    <property type="molecule type" value="Genomic_DNA"/>
</dbReference>
<accession>I2H6C4</accession>
<name>I2H6C4_HENB6</name>
<sequence length="500" mass="58377">MAKDNLLFKLDNLEYQYKYLTGNISTFKPRYNSTTKFYNAKGKKTSKKVETILSQLNATQLSQKIIDLKFEIFNKKIHHLEKILNNLIFKQLNANLHNETYKNINVLKSIEKIFTLQNFVQMIIKSKIIKLSISKFEEALKKHHDIDQTKISDIKDPVELWFHNHEYWTFYNDKTNKFNPSKIWKDVVLTVEKSDQIISTMMNSKKLKDLLSNFNSGLDVFLNINKDIKKNKLDDDNTTNDDKIKSKSQTSTSTKRQLTEEELIEQYDGLLAASDDEESDSSIIDENVNYNEVTSDEDTIEDNSNITEKNLKSKNNVDSSSNDNVDSSSNDDDSIKLPKAKKQKIQLPELMGGYYSGDDDEEDIDLVEDKLAKKQISIEPVKKNRRGQRARRKIWEQKYGKEAKHIQRELKKQYEERQQRQLEYEARVAKRAARAAEDEAYRKEQEERKEFLNSIGNSKREKKPVAKTNAMENHPSWVAKKLAAEKLQNTKFKGKKITFD</sequence>
<keyword evidence="5" id="KW-1185">Reference proteome</keyword>
<dbReference type="Pfam" id="PF09073">
    <property type="entry name" value="BUD22"/>
    <property type="match status" value="1"/>
</dbReference>
<dbReference type="KEGG" id="tbl:TBLA_0F03920"/>
<evidence type="ECO:0000313" key="5">
    <source>
        <dbReference type="Proteomes" id="UP000002866"/>
    </source>
</evidence>
<feature type="compositionally biased region" description="Basic and acidic residues" evidence="2">
    <location>
        <begin position="232"/>
        <end position="245"/>
    </location>
</feature>
<dbReference type="Proteomes" id="UP000002866">
    <property type="component" value="Chromosome 6"/>
</dbReference>
<evidence type="ECO:0000259" key="3">
    <source>
        <dbReference type="Pfam" id="PF09073"/>
    </source>
</evidence>
<reference evidence="4 5" key="1">
    <citation type="journal article" date="2011" name="Proc. Natl. Acad. Sci. U.S.A.">
        <title>Evolutionary erosion of yeast sex chromosomes by mating-type switching accidents.</title>
        <authorList>
            <person name="Gordon J.L."/>
            <person name="Armisen D."/>
            <person name="Proux-Wera E."/>
            <person name="Oheigeartaigh S.S."/>
            <person name="Byrne K.P."/>
            <person name="Wolfe K.H."/>
        </authorList>
    </citation>
    <scope>NUCLEOTIDE SEQUENCE [LARGE SCALE GENOMIC DNA]</scope>
    <source>
        <strain evidence="5">ATCC 34711 / CBS 6284 / DSM 70876 / NBRC 10599 / NRRL Y-10934 / UCD 77-7</strain>
    </source>
</reference>
<feature type="compositionally biased region" description="Basic and acidic residues" evidence="2">
    <location>
        <begin position="435"/>
        <end position="451"/>
    </location>
</feature>
<feature type="region of interest" description="Disordered" evidence="2">
    <location>
        <begin position="232"/>
        <end position="341"/>
    </location>
</feature>
<evidence type="ECO:0000313" key="4">
    <source>
        <dbReference type="EMBL" id="CCH61926.1"/>
    </source>
</evidence>
<gene>
    <name evidence="4" type="primary">TBLA0F03920</name>
    <name evidence="4" type="ORF">TBLA_0F03920</name>
</gene>
<evidence type="ECO:0000256" key="2">
    <source>
        <dbReference type="SAM" id="MobiDB-lite"/>
    </source>
</evidence>
<dbReference type="OrthoDB" id="3364872at2759"/>
<dbReference type="HOGENOM" id="CLU_024653_0_0_1"/>
<dbReference type="AlphaFoldDB" id="I2H6C4"/>
<feature type="compositionally biased region" description="Low complexity" evidence="2">
    <location>
        <begin position="313"/>
        <end position="328"/>
    </location>
</feature>
<dbReference type="GO" id="GO:0030686">
    <property type="term" value="C:90S preribosome"/>
    <property type="evidence" value="ECO:0007669"/>
    <property type="project" value="EnsemblFungi"/>
</dbReference>
<dbReference type="STRING" id="1071380.I2H6C4"/>
<dbReference type="PANTHER" id="PTHR23325:SF1">
    <property type="entry name" value="SERUM RESPONSE FACTOR-BINDING PROTEIN 1"/>
    <property type="match status" value="1"/>
</dbReference>
<dbReference type="PANTHER" id="PTHR23325">
    <property type="entry name" value="SERUM RESPONSE FACTOR-BINDING"/>
    <property type="match status" value="1"/>
</dbReference>
<evidence type="ECO:0000256" key="1">
    <source>
        <dbReference type="ARBA" id="ARBA00023054"/>
    </source>
</evidence>
<dbReference type="InterPro" id="IPR015158">
    <property type="entry name" value="Bud22_dom"/>
</dbReference>
<keyword evidence="1" id="KW-0175">Coiled coil</keyword>
<feature type="domain" description="Bud22" evidence="3">
    <location>
        <begin position="165"/>
        <end position="500"/>
    </location>
</feature>
<dbReference type="OMA" id="RFPHTKK"/>
<dbReference type="GO" id="GO:0030490">
    <property type="term" value="P:maturation of SSU-rRNA"/>
    <property type="evidence" value="ECO:0007669"/>
    <property type="project" value="EnsemblFungi"/>
</dbReference>